<name>A0ABS6TK71_STRHA</name>
<evidence type="ECO:0000313" key="3">
    <source>
        <dbReference type="Proteomes" id="UP000735541"/>
    </source>
</evidence>
<keyword evidence="3" id="KW-1185">Reference proteome</keyword>
<gene>
    <name evidence="2" type="ORF">STHAL_03750</name>
</gene>
<dbReference type="Proteomes" id="UP000735541">
    <property type="component" value="Unassembled WGS sequence"/>
</dbReference>
<feature type="compositionally biased region" description="Basic and acidic residues" evidence="1">
    <location>
        <begin position="1"/>
        <end position="24"/>
    </location>
</feature>
<reference evidence="2 3" key="1">
    <citation type="submission" date="2021-07" db="EMBL/GenBank/DDBJ databases">
        <title>Sequencing Streptomyces halstedii LGO-A4 genome an citrus endophytic actinomycete.</title>
        <authorList>
            <person name="Samborskyy M."/>
            <person name="Scott N."/>
            <person name="Deglau R."/>
            <person name="Dickens S."/>
            <person name="Oliveira L.G."/>
        </authorList>
    </citation>
    <scope>NUCLEOTIDE SEQUENCE [LARGE SCALE GENOMIC DNA]</scope>
    <source>
        <strain evidence="2 3">LGO-A4</strain>
    </source>
</reference>
<dbReference type="EMBL" id="JAHUVW010000001">
    <property type="protein sequence ID" value="MBV7668617.1"/>
    <property type="molecule type" value="Genomic_DNA"/>
</dbReference>
<comment type="caution">
    <text evidence="2">The sequence shown here is derived from an EMBL/GenBank/DDBJ whole genome shotgun (WGS) entry which is preliminary data.</text>
</comment>
<sequence length="60" mass="6474">MDRERAYRRREMTGRGRPVTRDGEAGGLSSAAQDARSSVARRPSDRGPDPAPAHAARRAG</sequence>
<organism evidence="2 3">
    <name type="scientific">Streptomyces halstedii</name>
    <dbReference type="NCBI Taxonomy" id="1944"/>
    <lineage>
        <taxon>Bacteria</taxon>
        <taxon>Bacillati</taxon>
        <taxon>Actinomycetota</taxon>
        <taxon>Actinomycetes</taxon>
        <taxon>Kitasatosporales</taxon>
        <taxon>Streptomycetaceae</taxon>
        <taxon>Streptomyces</taxon>
    </lineage>
</organism>
<proteinExistence type="predicted"/>
<accession>A0ABS6TK71</accession>
<evidence type="ECO:0000313" key="2">
    <source>
        <dbReference type="EMBL" id="MBV7668617.1"/>
    </source>
</evidence>
<protein>
    <submittedName>
        <fullName evidence="2">Uncharacterized protein</fullName>
    </submittedName>
</protein>
<evidence type="ECO:0000256" key="1">
    <source>
        <dbReference type="SAM" id="MobiDB-lite"/>
    </source>
</evidence>
<dbReference type="RefSeq" id="WP_228867296.1">
    <property type="nucleotide sequence ID" value="NZ_JAHUVW010000001.1"/>
</dbReference>
<feature type="region of interest" description="Disordered" evidence="1">
    <location>
        <begin position="1"/>
        <end position="60"/>
    </location>
</feature>